<dbReference type="InterPro" id="IPR058440">
    <property type="entry name" value="DUF8127"/>
</dbReference>
<proteinExistence type="predicted"/>
<keyword evidence="1" id="KW-1133">Transmembrane helix</keyword>
<name>A0A4D6HDA8_9EURY</name>
<dbReference type="RefSeq" id="WP_049995238.1">
    <property type="nucleotide sequence ID" value="NZ_CP031310.1"/>
</dbReference>
<organism evidence="2 3">
    <name type="scientific">Halapricum salinum</name>
    <dbReference type="NCBI Taxonomy" id="1457250"/>
    <lineage>
        <taxon>Archaea</taxon>
        <taxon>Methanobacteriati</taxon>
        <taxon>Methanobacteriota</taxon>
        <taxon>Stenosarchaea group</taxon>
        <taxon>Halobacteria</taxon>
        <taxon>Halobacteriales</taxon>
        <taxon>Haloarculaceae</taxon>
        <taxon>Halapricum</taxon>
    </lineage>
</organism>
<sequence>MRRELLVVGVLGLVGVGLLLNPVYLFPQGGESGHRYWTEEIGSNATAKQALYGSDDVLTTNARATALETQVLRRDGLSVNGSVRSDILYRVVSFRGEFYHPTQHQTENGTRLSLGHLTPMEAVEHAAIPLDETAQPVHTAVETGSVTVYGHPVGTFERERIVEDDGDYYWVDRWRGVSSMADEESALVLRLCAFLAGIGCLLYAGERLWRMPARGDA</sequence>
<keyword evidence="1" id="KW-0812">Transmembrane</keyword>
<dbReference type="KEGG" id="hsn:DV733_07790"/>
<dbReference type="OrthoDB" id="198781at2157"/>
<keyword evidence="1" id="KW-0472">Membrane</keyword>
<dbReference type="EMBL" id="CP031310">
    <property type="protein sequence ID" value="QCC51148.1"/>
    <property type="molecule type" value="Genomic_DNA"/>
</dbReference>
<protein>
    <submittedName>
        <fullName evidence="2">Uncharacterized protein</fullName>
    </submittedName>
</protein>
<accession>A0A4D6HDA8</accession>
<evidence type="ECO:0000313" key="3">
    <source>
        <dbReference type="Proteomes" id="UP000296706"/>
    </source>
</evidence>
<evidence type="ECO:0000256" key="1">
    <source>
        <dbReference type="SAM" id="Phobius"/>
    </source>
</evidence>
<dbReference type="Proteomes" id="UP000296706">
    <property type="component" value="Chromosome"/>
</dbReference>
<feature type="transmembrane region" description="Helical" evidence="1">
    <location>
        <begin position="187"/>
        <end position="204"/>
    </location>
</feature>
<dbReference type="STRING" id="1457250.GCA_000755225_01348"/>
<dbReference type="GeneID" id="39847757"/>
<reference evidence="2 3" key="1">
    <citation type="journal article" date="2019" name="Nat. Commun.">
        <title>A new type of DNA phosphorothioation-based antiviral system in archaea.</title>
        <authorList>
            <person name="Xiong L."/>
            <person name="Liu S."/>
            <person name="Chen S."/>
            <person name="Xiao Y."/>
            <person name="Zhu B."/>
            <person name="Gao Y."/>
            <person name="Zhang Y."/>
            <person name="Chen B."/>
            <person name="Luo J."/>
            <person name="Deng Z."/>
            <person name="Chen X."/>
            <person name="Wang L."/>
            <person name="Chen S."/>
        </authorList>
    </citation>
    <scope>NUCLEOTIDE SEQUENCE [LARGE SCALE GENOMIC DNA]</scope>
    <source>
        <strain evidence="2 3">CBA1105</strain>
    </source>
</reference>
<gene>
    <name evidence="2" type="ORF">DV733_07790</name>
</gene>
<dbReference type="AlphaFoldDB" id="A0A4D6HDA8"/>
<evidence type="ECO:0000313" key="2">
    <source>
        <dbReference type="EMBL" id="QCC51148.1"/>
    </source>
</evidence>
<dbReference type="Pfam" id="PF26448">
    <property type="entry name" value="DUF8127"/>
    <property type="match status" value="1"/>
</dbReference>
<keyword evidence="3" id="KW-1185">Reference proteome</keyword>